<dbReference type="PANTHER" id="PTHR12526">
    <property type="entry name" value="GLYCOSYLTRANSFERASE"/>
    <property type="match status" value="1"/>
</dbReference>
<dbReference type="InterPro" id="IPR001296">
    <property type="entry name" value="Glyco_trans_1"/>
</dbReference>
<dbReference type="CDD" id="cd03801">
    <property type="entry name" value="GT4_PimA-like"/>
    <property type="match status" value="1"/>
</dbReference>
<dbReference type="OrthoDB" id="8523124at2"/>
<dbReference type="Gene3D" id="3.40.50.2000">
    <property type="entry name" value="Glycogen Phosphorylase B"/>
    <property type="match status" value="2"/>
</dbReference>
<keyword evidence="3" id="KW-0808">Transferase</keyword>
<name>A0A545UFF9_9GAMM</name>
<evidence type="ECO:0000259" key="1">
    <source>
        <dbReference type="Pfam" id="PF00534"/>
    </source>
</evidence>
<keyword evidence="4" id="KW-1185">Reference proteome</keyword>
<dbReference type="GO" id="GO:1901135">
    <property type="term" value="P:carbohydrate derivative metabolic process"/>
    <property type="evidence" value="ECO:0007669"/>
    <property type="project" value="UniProtKB-ARBA"/>
</dbReference>
<evidence type="ECO:0000313" key="3">
    <source>
        <dbReference type="EMBL" id="TQV88210.1"/>
    </source>
</evidence>
<feature type="domain" description="Glycosyl transferase family 1" evidence="1">
    <location>
        <begin position="177"/>
        <end position="335"/>
    </location>
</feature>
<feature type="domain" description="Glycosyltransferase subfamily 4-like N-terminal" evidence="2">
    <location>
        <begin position="24"/>
        <end position="165"/>
    </location>
</feature>
<evidence type="ECO:0000259" key="2">
    <source>
        <dbReference type="Pfam" id="PF13439"/>
    </source>
</evidence>
<dbReference type="RefSeq" id="WP_142892719.1">
    <property type="nucleotide sequence ID" value="NZ_ML660162.1"/>
</dbReference>
<protein>
    <submittedName>
        <fullName evidence="3">Glycosyltransferase family 4 protein</fullName>
    </submittedName>
</protein>
<dbReference type="EMBL" id="VIKS01000004">
    <property type="protein sequence ID" value="TQV88210.1"/>
    <property type="molecule type" value="Genomic_DNA"/>
</dbReference>
<gene>
    <name evidence="3" type="ORF">FLL46_06695</name>
</gene>
<dbReference type="Proteomes" id="UP000315439">
    <property type="component" value="Unassembled WGS sequence"/>
</dbReference>
<proteinExistence type="predicted"/>
<dbReference type="Pfam" id="PF13439">
    <property type="entry name" value="Glyco_transf_4"/>
    <property type="match status" value="1"/>
</dbReference>
<dbReference type="Pfam" id="PF00534">
    <property type="entry name" value="Glycos_transf_1"/>
    <property type="match status" value="1"/>
</dbReference>
<reference evidence="3 4" key="1">
    <citation type="submission" date="2019-07" db="EMBL/GenBank/DDBJ databases">
        <title>Draft genome for Aliikangiella sp. M105.</title>
        <authorList>
            <person name="Wang G."/>
        </authorList>
    </citation>
    <scope>NUCLEOTIDE SEQUENCE [LARGE SCALE GENOMIC DNA]</scope>
    <source>
        <strain evidence="3 4">M105</strain>
    </source>
</reference>
<dbReference type="GO" id="GO:0016757">
    <property type="term" value="F:glycosyltransferase activity"/>
    <property type="evidence" value="ECO:0007669"/>
    <property type="project" value="InterPro"/>
</dbReference>
<dbReference type="AlphaFoldDB" id="A0A545UFF9"/>
<dbReference type="InterPro" id="IPR028098">
    <property type="entry name" value="Glyco_trans_4-like_N"/>
</dbReference>
<dbReference type="SUPFAM" id="SSF53756">
    <property type="entry name" value="UDP-Glycosyltransferase/glycogen phosphorylase"/>
    <property type="match status" value="1"/>
</dbReference>
<comment type="caution">
    <text evidence="3">The sequence shown here is derived from an EMBL/GenBank/DDBJ whole genome shotgun (WGS) entry which is preliminary data.</text>
</comment>
<accession>A0A545UFF9</accession>
<organism evidence="3 4">
    <name type="scientific">Aliikangiella coralliicola</name>
    <dbReference type="NCBI Taxonomy" id="2592383"/>
    <lineage>
        <taxon>Bacteria</taxon>
        <taxon>Pseudomonadati</taxon>
        <taxon>Pseudomonadota</taxon>
        <taxon>Gammaproteobacteria</taxon>
        <taxon>Oceanospirillales</taxon>
        <taxon>Pleioneaceae</taxon>
        <taxon>Aliikangiella</taxon>
    </lineage>
</organism>
<sequence>MNILVFTTSNGPINSIRPELEIFLGLARRGHSVTVLTDENTEYANIFKANGIKVINQQPKKKICFESIKVLRKELREKNYDVVYATNSKSIPNAAFACIGFPTKMITYRGTTGGLYKHDPTAYLTHLHPRVDGIICVSDAVRDDVRQHVWRNKENVVTIYKGHHLDWYDKSPADLSEFGISDKDFVLICAVNARPSKGIPVMIEAADQLADLENLHLLLVGKNMDQYADIVEKNKMRERIHITGYRYDAPELIVASDLLVQPSISGEGLPRAVMEAMGYGTPTIVTTTGGGKEVVENGVNGIVVPTKDPDAIAANVRELYHSPERIKKMSENCRQTIAGKFSVDSTVEEFVRYFEKMTNQS</sequence>
<evidence type="ECO:0000313" key="4">
    <source>
        <dbReference type="Proteomes" id="UP000315439"/>
    </source>
</evidence>